<dbReference type="EMBL" id="CP050854">
    <property type="protein sequence ID" value="QTF10403.1"/>
    <property type="molecule type" value="Genomic_DNA"/>
</dbReference>
<protein>
    <submittedName>
        <fullName evidence="1">Uncharacterized protein</fullName>
    </submittedName>
</protein>
<gene>
    <name evidence="1" type="ORF">HC231_22650</name>
</gene>
<dbReference type="Proteomes" id="UP000671960">
    <property type="component" value="Chromosome"/>
</dbReference>
<name>A0ABX7UXC4_9GAMM</name>
<proteinExistence type="predicted"/>
<dbReference type="SUPFAM" id="SSF69635">
    <property type="entry name" value="Type III secretory system chaperone-like"/>
    <property type="match status" value="1"/>
</dbReference>
<dbReference type="CDD" id="cd17034">
    <property type="entry name" value="T3SC_IA_ShcO1-like"/>
    <property type="match status" value="1"/>
</dbReference>
<dbReference type="Pfam" id="PF05932">
    <property type="entry name" value="CesT"/>
    <property type="match status" value="1"/>
</dbReference>
<dbReference type="InterPro" id="IPR010261">
    <property type="entry name" value="Tir_chaperone"/>
</dbReference>
<dbReference type="RefSeq" id="WP_208228875.1">
    <property type="nucleotide sequence ID" value="NZ_CP050854.1"/>
</dbReference>
<accession>A0ABX7UXC4</accession>
<keyword evidence="2" id="KW-1185">Reference proteome</keyword>
<reference evidence="1 2" key="1">
    <citation type="submission" date="2020-03" db="EMBL/GenBank/DDBJ databases">
        <authorList>
            <person name="Bakhshi Ganjeh M."/>
        </authorList>
    </citation>
    <scope>NUCLEOTIDE SEQUENCE [LARGE SCALE GENOMIC DNA]</scope>
    <source>
        <strain evidence="2">Iran 50</strain>
    </source>
</reference>
<evidence type="ECO:0000313" key="1">
    <source>
        <dbReference type="EMBL" id="QTF10403.1"/>
    </source>
</evidence>
<organism evidence="1 2">
    <name type="scientific">Brenneria izadpanahii</name>
    <dbReference type="NCBI Taxonomy" id="2722756"/>
    <lineage>
        <taxon>Bacteria</taxon>
        <taxon>Pseudomonadati</taxon>
        <taxon>Pseudomonadota</taxon>
        <taxon>Gammaproteobacteria</taxon>
        <taxon>Enterobacterales</taxon>
        <taxon>Pectobacteriaceae</taxon>
        <taxon>Brenneria</taxon>
    </lineage>
</organism>
<evidence type="ECO:0000313" key="2">
    <source>
        <dbReference type="Proteomes" id="UP000671960"/>
    </source>
</evidence>
<sequence>MSESSYARSLLIRWIEKQTKVNGTLDVETGVQVVFNGQTFFLKLPQARDHLFIFMPVYSLDFNRDGDLLALGMMLNLEHGLMCGAAIGLDAHQHTLMLTAHQDIRAFDDRGLNAWVENVASLGLRIREEFASVVNGRKAPANVKTSPLSKVTPYRAPPIPSQF</sequence>
<dbReference type="Gene3D" id="3.30.1460.10">
    <property type="match status" value="1"/>
</dbReference>